<evidence type="ECO:0000313" key="2">
    <source>
        <dbReference type="Proteomes" id="UP001595791"/>
    </source>
</evidence>
<dbReference type="Proteomes" id="UP001595791">
    <property type="component" value="Unassembled WGS sequence"/>
</dbReference>
<dbReference type="EMBL" id="JBHSBU010000001">
    <property type="protein sequence ID" value="MFC4160925.1"/>
    <property type="molecule type" value="Genomic_DNA"/>
</dbReference>
<sequence length="278" mass="31127">MHQRLILSRPFLGLTLLLCAMLAAYVSVVKALNELPRKYRLIEMEVAMPPELQLVAAGGDRYLAANIGAFRSQTVGVHELQKNTYKVLAKVQLATAVLNPMHEDNYYTAAAILPWNGEFQAGQTILQLATEARKRDYLPPFFRGFNWYYFEKNYAAAAADLRIAASRAEGVNRNALTAMAARWTERGYEPEQALQMVEAMAKQSAPPLKYFLEQRAARLRNLITLKQAVETYRRRHGAAPTELAQLVQEKLLPAIPPDPLGGSYIIKNGNVELQVAAR</sequence>
<dbReference type="InterPro" id="IPR045584">
    <property type="entry name" value="Pilin-like"/>
</dbReference>
<dbReference type="SUPFAM" id="SSF54523">
    <property type="entry name" value="Pili subunits"/>
    <property type="match status" value="1"/>
</dbReference>
<keyword evidence="2" id="KW-1185">Reference proteome</keyword>
<accession>A0ABV8MVD7</accession>
<organism evidence="1 2">
    <name type="scientific">Chitinimonas lacunae</name>
    <dbReference type="NCBI Taxonomy" id="1963018"/>
    <lineage>
        <taxon>Bacteria</taxon>
        <taxon>Pseudomonadati</taxon>
        <taxon>Pseudomonadota</taxon>
        <taxon>Betaproteobacteria</taxon>
        <taxon>Neisseriales</taxon>
        <taxon>Chitinibacteraceae</taxon>
        <taxon>Chitinimonas</taxon>
    </lineage>
</organism>
<name>A0ABV8MVD7_9NEIS</name>
<comment type="caution">
    <text evidence="1">The sequence shown here is derived from an EMBL/GenBank/DDBJ whole genome shotgun (WGS) entry which is preliminary data.</text>
</comment>
<evidence type="ECO:0000313" key="1">
    <source>
        <dbReference type="EMBL" id="MFC4160925.1"/>
    </source>
</evidence>
<dbReference type="RefSeq" id="WP_378166281.1">
    <property type="nucleotide sequence ID" value="NZ_JBHSBU010000001.1"/>
</dbReference>
<reference evidence="2" key="1">
    <citation type="journal article" date="2019" name="Int. J. Syst. Evol. Microbiol.">
        <title>The Global Catalogue of Microorganisms (GCM) 10K type strain sequencing project: providing services to taxonomists for standard genome sequencing and annotation.</title>
        <authorList>
            <consortium name="The Broad Institute Genomics Platform"/>
            <consortium name="The Broad Institute Genome Sequencing Center for Infectious Disease"/>
            <person name="Wu L."/>
            <person name="Ma J."/>
        </authorList>
    </citation>
    <scope>NUCLEOTIDE SEQUENCE [LARGE SCALE GENOMIC DNA]</scope>
    <source>
        <strain evidence="2">LMG 29894</strain>
    </source>
</reference>
<proteinExistence type="predicted"/>
<gene>
    <name evidence="1" type="ORF">ACFOW7_16420</name>
</gene>
<protein>
    <submittedName>
        <fullName evidence="1">Uncharacterized protein</fullName>
    </submittedName>
</protein>